<feature type="domain" description="EAL" evidence="2">
    <location>
        <begin position="507"/>
        <end position="758"/>
    </location>
</feature>
<dbReference type="PANTHER" id="PTHR33121:SF79">
    <property type="entry name" value="CYCLIC DI-GMP PHOSPHODIESTERASE PDED-RELATED"/>
    <property type="match status" value="1"/>
</dbReference>
<dbReference type="InterPro" id="IPR050706">
    <property type="entry name" value="Cyclic-di-GMP_PDE-like"/>
</dbReference>
<dbReference type="InterPro" id="IPR029151">
    <property type="entry name" value="Sensor-like_sf"/>
</dbReference>
<keyword evidence="5" id="KW-1185">Reference proteome</keyword>
<dbReference type="Gene3D" id="3.20.20.450">
    <property type="entry name" value="EAL domain"/>
    <property type="match status" value="1"/>
</dbReference>
<dbReference type="SUPFAM" id="SSF103190">
    <property type="entry name" value="Sensory domain-like"/>
    <property type="match status" value="1"/>
</dbReference>
<feature type="transmembrane region" description="Helical" evidence="1">
    <location>
        <begin position="7"/>
        <end position="26"/>
    </location>
</feature>
<dbReference type="SUPFAM" id="SSF141868">
    <property type="entry name" value="EAL domain-like"/>
    <property type="match status" value="1"/>
</dbReference>
<evidence type="ECO:0000313" key="5">
    <source>
        <dbReference type="Proteomes" id="UP000501466"/>
    </source>
</evidence>
<name>A0A6F8PKC3_9GAMM</name>
<keyword evidence="1" id="KW-0812">Transmembrane</keyword>
<feature type="transmembrane region" description="Helical" evidence="1">
    <location>
        <begin position="305"/>
        <end position="325"/>
    </location>
</feature>
<dbReference type="InterPro" id="IPR000160">
    <property type="entry name" value="GGDEF_dom"/>
</dbReference>
<feature type="domain" description="GGDEF" evidence="3">
    <location>
        <begin position="361"/>
        <end position="496"/>
    </location>
</feature>
<evidence type="ECO:0000259" key="2">
    <source>
        <dbReference type="PROSITE" id="PS50883"/>
    </source>
</evidence>
<evidence type="ECO:0000256" key="1">
    <source>
        <dbReference type="SAM" id="Phobius"/>
    </source>
</evidence>
<dbReference type="SMART" id="SM00052">
    <property type="entry name" value="EAL"/>
    <property type="match status" value="1"/>
</dbReference>
<gene>
    <name evidence="4" type="ORF">THMIRHAT_02950</name>
</gene>
<accession>A0A6F8PKC3</accession>
<dbReference type="SMART" id="SM00267">
    <property type="entry name" value="GGDEF"/>
    <property type="match status" value="1"/>
</dbReference>
<sequence length="760" mass="87274">MKISYRTTITLILLTYGLIFIGLFYANKEFKSDLNVYNVSQQHYESKWQERQEMLNRYLNSFAPVLKALENNHDFSRFVSQNDNLDEMTNLFKTIKDAFSCVLKARYVDASGQEVIHIEGAANDDELISQIPTRELLPKEMSNIADTPYFQQFKALPPKQISISDFEITELHTNNSASTHRVLLHFGMPVYQKGEFKGVVILSVCLKNFFTLFNNTTLYNLYLLDKNNNSIMQTSLNEGDLNPIIPVSQHFTTDELQNILHNDRYFGGHFYSASYQHPNSPYEYKIILDAKYQTMAEEGSFTTNIMLGIMLLTLMLTLPLALRLAKEPERLLFELDEKAHTDELTQLPNRNTLIEHLVANPKQNILIISIDGFYEVTNLYGYKVGDELLKKFAELLTNLNMQNEIKPFHLKSHYYALAFECKHPHLIEEKMMLLHTTIENSSVILSNGLELNISATLGIGSLTDEVRSPTETLLEAEMALEQARKLRYPYLILSNEKAAIQREYQTKIAMISLVRESVIQRKVIAHYQPIYNNQTGAIEKYEALMRLDCPGHGLCYPNDFMEIAKTTKHYPKMTQQMIKQVTQKLASLPNHIKISINFSLLDISHTEVVNTLISEVTRHKVAQQLIVELVETEDYSNFEEILSLAKLLQDIGCEMAIDDFGSGYANFQNIIKLRPYLSYLKIDGSIIRYLEQDETHQQMVKSIISFAESTQLKTIAEFVHDKATFKRVIDMGIDFSQGYFISQPNPDTLSAEEILKLPLS</sequence>
<dbReference type="GO" id="GO:0071111">
    <property type="term" value="F:cyclic-guanylate-specific phosphodiesterase activity"/>
    <property type="evidence" value="ECO:0007669"/>
    <property type="project" value="InterPro"/>
</dbReference>
<reference evidence="5" key="1">
    <citation type="submission" date="2019-11" db="EMBL/GenBank/DDBJ databases">
        <title>Isolation and characterization of two novel species in the genus Thiomicrorhabdus.</title>
        <authorList>
            <person name="Mochizuki J."/>
            <person name="Kojima H."/>
            <person name="Fukui M."/>
        </authorList>
    </citation>
    <scope>NUCLEOTIDE SEQUENCE [LARGE SCALE GENOMIC DNA]</scope>
    <source>
        <strain evidence="5">AkT22</strain>
    </source>
</reference>
<dbReference type="Proteomes" id="UP000501466">
    <property type="component" value="Chromosome"/>
</dbReference>
<dbReference type="CDD" id="cd01949">
    <property type="entry name" value="GGDEF"/>
    <property type="match status" value="1"/>
</dbReference>
<dbReference type="Pfam" id="PF00563">
    <property type="entry name" value="EAL"/>
    <property type="match status" value="1"/>
</dbReference>
<dbReference type="KEGG" id="tzo:THMIRHAT_02950"/>
<dbReference type="AlphaFoldDB" id="A0A6F8PKC3"/>
<proteinExistence type="predicted"/>
<dbReference type="PANTHER" id="PTHR33121">
    <property type="entry name" value="CYCLIC DI-GMP PHOSPHODIESTERASE PDEF"/>
    <property type="match status" value="1"/>
</dbReference>
<keyword evidence="1" id="KW-1133">Transmembrane helix</keyword>
<dbReference type="Gene3D" id="3.30.70.270">
    <property type="match status" value="1"/>
</dbReference>
<evidence type="ECO:0008006" key="6">
    <source>
        <dbReference type="Google" id="ProtNLM"/>
    </source>
</evidence>
<dbReference type="RefSeq" id="WP_173290076.1">
    <property type="nucleotide sequence ID" value="NZ_AP021888.1"/>
</dbReference>
<dbReference type="EMBL" id="AP021888">
    <property type="protein sequence ID" value="BBP42549.1"/>
    <property type="molecule type" value="Genomic_DNA"/>
</dbReference>
<dbReference type="InterPro" id="IPR029787">
    <property type="entry name" value="Nucleotide_cyclase"/>
</dbReference>
<dbReference type="InterPro" id="IPR043128">
    <property type="entry name" value="Rev_trsase/Diguanyl_cyclase"/>
</dbReference>
<evidence type="ECO:0000313" key="4">
    <source>
        <dbReference type="EMBL" id="BBP42549.1"/>
    </source>
</evidence>
<dbReference type="NCBIfam" id="TIGR00254">
    <property type="entry name" value="GGDEF"/>
    <property type="match status" value="1"/>
</dbReference>
<organism evidence="4 5">
    <name type="scientific">Thiosulfativibrio zosterae</name>
    <dbReference type="NCBI Taxonomy" id="2675053"/>
    <lineage>
        <taxon>Bacteria</taxon>
        <taxon>Pseudomonadati</taxon>
        <taxon>Pseudomonadota</taxon>
        <taxon>Gammaproteobacteria</taxon>
        <taxon>Thiotrichales</taxon>
        <taxon>Piscirickettsiaceae</taxon>
        <taxon>Thiosulfativibrio</taxon>
    </lineage>
</organism>
<dbReference type="Gene3D" id="3.30.450.20">
    <property type="entry name" value="PAS domain"/>
    <property type="match status" value="1"/>
</dbReference>
<evidence type="ECO:0000259" key="3">
    <source>
        <dbReference type="PROSITE" id="PS50887"/>
    </source>
</evidence>
<dbReference type="CDD" id="cd01948">
    <property type="entry name" value="EAL"/>
    <property type="match status" value="1"/>
</dbReference>
<keyword evidence="1" id="KW-0472">Membrane</keyword>
<dbReference type="SUPFAM" id="SSF55073">
    <property type="entry name" value="Nucleotide cyclase"/>
    <property type="match status" value="1"/>
</dbReference>
<dbReference type="InterPro" id="IPR001633">
    <property type="entry name" value="EAL_dom"/>
</dbReference>
<dbReference type="PROSITE" id="PS50883">
    <property type="entry name" value="EAL"/>
    <property type="match status" value="1"/>
</dbReference>
<protein>
    <recommendedName>
        <fullName evidence="6">GGDEF-domain containing protein</fullName>
    </recommendedName>
</protein>
<dbReference type="InterPro" id="IPR035919">
    <property type="entry name" value="EAL_sf"/>
</dbReference>
<dbReference type="PROSITE" id="PS50887">
    <property type="entry name" value="GGDEF"/>
    <property type="match status" value="1"/>
</dbReference>
<dbReference type="Pfam" id="PF00990">
    <property type="entry name" value="GGDEF"/>
    <property type="match status" value="1"/>
</dbReference>